<proteinExistence type="predicted"/>
<organism evidence="8 9">
    <name type="scientific">Octopus vulgaris</name>
    <name type="common">Common octopus</name>
    <dbReference type="NCBI Taxonomy" id="6645"/>
    <lineage>
        <taxon>Eukaryota</taxon>
        <taxon>Metazoa</taxon>
        <taxon>Spiralia</taxon>
        <taxon>Lophotrochozoa</taxon>
        <taxon>Mollusca</taxon>
        <taxon>Cephalopoda</taxon>
        <taxon>Coleoidea</taxon>
        <taxon>Octopodiformes</taxon>
        <taxon>Octopoda</taxon>
        <taxon>Incirrata</taxon>
        <taxon>Octopodidae</taxon>
        <taxon>Octopus</taxon>
    </lineage>
</organism>
<sequence>MHSEKLSSTTGEGRKSSKPIMEKRRRARMNASLAELKALLLEVMKKEGARHSKMEKADILEMTVKHVRQLQRQHFSVSANEDPTIINKYRLGFNECATEYLKVLHVFHQIF</sequence>
<feature type="region of interest" description="Disordered" evidence="6">
    <location>
        <begin position="1"/>
        <end position="25"/>
    </location>
</feature>
<evidence type="ECO:0000256" key="6">
    <source>
        <dbReference type="SAM" id="MobiDB-lite"/>
    </source>
</evidence>
<keyword evidence="3" id="KW-0238">DNA-binding</keyword>
<evidence type="ECO:0000259" key="7">
    <source>
        <dbReference type="PROSITE" id="PS50888"/>
    </source>
</evidence>
<keyword evidence="5" id="KW-0539">Nucleus</keyword>
<dbReference type="InterPro" id="IPR036638">
    <property type="entry name" value="HLH_DNA-bd_sf"/>
</dbReference>
<evidence type="ECO:0000256" key="5">
    <source>
        <dbReference type="ARBA" id="ARBA00023242"/>
    </source>
</evidence>
<keyword evidence="2" id="KW-0805">Transcription regulation</keyword>
<evidence type="ECO:0000256" key="2">
    <source>
        <dbReference type="ARBA" id="ARBA00023015"/>
    </source>
</evidence>
<dbReference type="GO" id="GO:0003677">
    <property type="term" value="F:DNA binding"/>
    <property type="evidence" value="ECO:0007669"/>
    <property type="project" value="UniProtKB-KW"/>
</dbReference>
<keyword evidence="9" id="KW-1185">Reference proteome</keyword>
<keyword evidence="4" id="KW-0804">Transcription</keyword>
<dbReference type="InterPro" id="IPR050370">
    <property type="entry name" value="HES_HEY"/>
</dbReference>
<dbReference type="Proteomes" id="UP001162480">
    <property type="component" value="Chromosome 16"/>
</dbReference>
<dbReference type="InterPro" id="IPR011598">
    <property type="entry name" value="bHLH_dom"/>
</dbReference>
<dbReference type="FunFam" id="4.10.280.10:FF:000009">
    <property type="entry name" value="Transcription factor HES-1"/>
    <property type="match status" value="1"/>
</dbReference>
<evidence type="ECO:0000313" key="8">
    <source>
        <dbReference type="EMBL" id="CAI9734413.1"/>
    </source>
</evidence>
<dbReference type="PROSITE" id="PS50888">
    <property type="entry name" value="BHLH"/>
    <property type="match status" value="1"/>
</dbReference>
<dbReference type="Pfam" id="PF00010">
    <property type="entry name" value="HLH"/>
    <property type="match status" value="1"/>
</dbReference>
<dbReference type="SUPFAM" id="SSF47459">
    <property type="entry name" value="HLH, helix-loop-helix DNA-binding domain"/>
    <property type="match status" value="1"/>
</dbReference>
<dbReference type="Gene3D" id="4.10.280.10">
    <property type="entry name" value="Helix-loop-helix DNA-binding domain"/>
    <property type="match status" value="1"/>
</dbReference>
<feature type="compositionally biased region" description="Polar residues" evidence="6">
    <location>
        <begin position="1"/>
        <end position="11"/>
    </location>
</feature>
<dbReference type="GO" id="GO:0046983">
    <property type="term" value="F:protein dimerization activity"/>
    <property type="evidence" value="ECO:0007669"/>
    <property type="project" value="InterPro"/>
</dbReference>
<accession>A0AA36BHY9</accession>
<gene>
    <name evidence="8" type="ORF">OCTVUL_1B012633</name>
</gene>
<dbReference type="SMART" id="SM00353">
    <property type="entry name" value="HLH"/>
    <property type="match status" value="1"/>
</dbReference>
<feature type="domain" description="BHLH" evidence="7">
    <location>
        <begin position="13"/>
        <end position="70"/>
    </location>
</feature>
<dbReference type="EMBL" id="OX597829">
    <property type="protein sequence ID" value="CAI9734413.1"/>
    <property type="molecule type" value="Genomic_DNA"/>
</dbReference>
<dbReference type="AlphaFoldDB" id="A0AA36BHY9"/>
<protein>
    <submittedName>
        <fullName evidence="8">Transcription factor HES-1-B-like</fullName>
    </submittedName>
</protein>
<name>A0AA36BHY9_OCTVU</name>
<evidence type="ECO:0000313" key="9">
    <source>
        <dbReference type="Proteomes" id="UP001162480"/>
    </source>
</evidence>
<dbReference type="PANTHER" id="PTHR10985">
    <property type="entry name" value="BASIC HELIX-LOOP-HELIX TRANSCRIPTION FACTOR, HES-RELATED"/>
    <property type="match status" value="1"/>
</dbReference>
<dbReference type="GO" id="GO:0005634">
    <property type="term" value="C:nucleus"/>
    <property type="evidence" value="ECO:0007669"/>
    <property type="project" value="UniProtKB-SubCell"/>
</dbReference>
<evidence type="ECO:0000256" key="3">
    <source>
        <dbReference type="ARBA" id="ARBA00023125"/>
    </source>
</evidence>
<comment type="subcellular location">
    <subcellularLocation>
        <location evidence="1">Nucleus</location>
    </subcellularLocation>
</comment>
<evidence type="ECO:0000256" key="4">
    <source>
        <dbReference type="ARBA" id="ARBA00023163"/>
    </source>
</evidence>
<reference evidence="8" key="1">
    <citation type="submission" date="2023-08" db="EMBL/GenBank/DDBJ databases">
        <authorList>
            <person name="Alioto T."/>
            <person name="Alioto T."/>
            <person name="Gomez Garrido J."/>
        </authorList>
    </citation>
    <scope>NUCLEOTIDE SEQUENCE</scope>
</reference>
<evidence type="ECO:0000256" key="1">
    <source>
        <dbReference type="ARBA" id="ARBA00004123"/>
    </source>
</evidence>